<organism evidence="1 2">
    <name type="scientific">Pluteus cervinus</name>
    <dbReference type="NCBI Taxonomy" id="181527"/>
    <lineage>
        <taxon>Eukaryota</taxon>
        <taxon>Fungi</taxon>
        <taxon>Dikarya</taxon>
        <taxon>Basidiomycota</taxon>
        <taxon>Agaricomycotina</taxon>
        <taxon>Agaricomycetes</taxon>
        <taxon>Agaricomycetidae</taxon>
        <taxon>Agaricales</taxon>
        <taxon>Pluteineae</taxon>
        <taxon>Pluteaceae</taxon>
        <taxon>Pluteus</taxon>
    </lineage>
</organism>
<dbReference type="Proteomes" id="UP000308600">
    <property type="component" value="Unassembled WGS sequence"/>
</dbReference>
<evidence type="ECO:0000313" key="1">
    <source>
        <dbReference type="EMBL" id="TFK75666.1"/>
    </source>
</evidence>
<protein>
    <submittedName>
        <fullName evidence="1">Uncharacterized protein</fullName>
    </submittedName>
</protein>
<accession>A0ACD3BCV6</accession>
<keyword evidence="2" id="KW-1185">Reference proteome</keyword>
<gene>
    <name evidence="1" type="ORF">BDN72DRAFT_892163</name>
</gene>
<dbReference type="EMBL" id="ML208262">
    <property type="protein sequence ID" value="TFK75666.1"/>
    <property type="molecule type" value="Genomic_DNA"/>
</dbReference>
<name>A0ACD3BCV6_9AGAR</name>
<evidence type="ECO:0000313" key="2">
    <source>
        <dbReference type="Proteomes" id="UP000308600"/>
    </source>
</evidence>
<sequence length="1474" mass="161298">MSGKAPPTGPRALLGTYRATSPAVLSSSHSSQSLSQQFLPFQPQHPQRPQPNPPPSAPAVSRIGAPPPTGPRSLTNGIHSRQPPPAPKSLLNGHASNVAGPSSFNSLRPMSPQGRLPMKGKKPEGPGSWSGSSAWQPPPPPPPHSGPTELASGSSSSAAPSANLSGTRPAISIPIGPSAATRAGGLGREKASISLPLQPRNYLNPAEPPPPPPSYDPPPPPPPSGPPPSPPPLPPPSEPSPPSIIIPPNSIPPPPGSPPPSPPPLPSSEGSGSNSPQQPPLSPTIIIPPPSALPPRPSSDSPHDSSDDIPRRPSSVARNSLQSEAPIASSSQPPRDPTPEVQMFYSPITIPSYPPPRSEYPPIRPFKVLYDPAVDTSSTITPLNPHPPLYYRALIDLIKSHAPAQVRQDRVRGKAPGKEILFRYDGDVMATVEGCEITEEEVIVKDPRKEKTFKRPSKLRTDFQVLKYEYDEHSTGPPPPTAVLVTNISPLTANPTIRRHFSAHGTIVSFEPQIDKENGSALGIVLIRYSEHEEAKRCVEKENGRKGGIVGVYPGKSDNEEFRAVLDGEGIILKALLKELEDRKKREREERKRREMVKAGLDSATATGKSTSTPQTPVNTTQQQPSATWKPPHQQRPQLTRPPAPNNPLPPLMHPLPANPLAAAQPPQQPRQQQQQQQPQPQPQPQPSTSSSVNGTEDSKQTPAVRRVPPIPPLLAKARAQHVAKSVYGPLRDPSSSSSTPTHPRAHGSHGRPQSLRDNQYQPSPIPHSRSPSPPLSRSALGGRDRDVKGLEMSREDVIDELVKNGKEHIKIGQIRGVTVDEVKSFFSEFSVDKVLKDHTGWYVTFIAPQHARRAAMVLGGKNLAYQSISLNVNPAPVSPSPREYFSTKTMKWETPGLLDQAQEMLLKELRTLLQKDIVDRVVGPEVRRLVAEDSWKDDANSVVTEQKPMEKRGLKGLSFKKQPKPVIVEKVEPVVEPIVEEVVIPPAKEEPAAEPELPEVEEPEAEVEPEAEAEATVVAPEEEKDEVDERPKKKRRKEVPTKKAARKVVVDEDVHEVESEDDDITDRARAAAAAAVVVEEVARKRTVSEEPEDKEPAKKKQKLETGMELVTKVKKTTKKKNLKKIEGDEEVVGVQEEEPEVVLSHSLDFEAPLAPHVVDVVPLDRTSPSRSPTPEIIKPPPRVVTPPPTPPPDPIDEDICDDEEDLFYVKLALSGQTGKAVSSDYFHGIEPDELDWWPTPNDTGSIRSEGCSLNISHEQKATYVAQYQARAAVAEAPTRNETKHITSSRSNRANARRRAQGLEEINQVQRAVALSKGENANEIIKFNQLQTRKKHLRFARSPIHDWGLYAMEKISRGEMVIEYVGEVIRAQVADKREKAYERQGIGSSYLFRIDEELVVDATKKGNLGRLINHSCDPNCTAKIITINSEKKIVIYAKQDIELGDEITYDYHFPFEQDKIRCLCGSAKCRGFLN</sequence>
<reference evidence="1 2" key="1">
    <citation type="journal article" date="2019" name="Nat. Ecol. Evol.">
        <title>Megaphylogeny resolves global patterns of mushroom evolution.</title>
        <authorList>
            <person name="Varga T."/>
            <person name="Krizsan K."/>
            <person name="Foldi C."/>
            <person name="Dima B."/>
            <person name="Sanchez-Garcia M."/>
            <person name="Sanchez-Ramirez S."/>
            <person name="Szollosi G.J."/>
            <person name="Szarkandi J.G."/>
            <person name="Papp V."/>
            <person name="Albert L."/>
            <person name="Andreopoulos W."/>
            <person name="Angelini C."/>
            <person name="Antonin V."/>
            <person name="Barry K.W."/>
            <person name="Bougher N.L."/>
            <person name="Buchanan P."/>
            <person name="Buyck B."/>
            <person name="Bense V."/>
            <person name="Catcheside P."/>
            <person name="Chovatia M."/>
            <person name="Cooper J."/>
            <person name="Damon W."/>
            <person name="Desjardin D."/>
            <person name="Finy P."/>
            <person name="Geml J."/>
            <person name="Haridas S."/>
            <person name="Hughes K."/>
            <person name="Justo A."/>
            <person name="Karasinski D."/>
            <person name="Kautmanova I."/>
            <person name="Kiss B."/>
            <person name="Kocsube S."/>
            <person name="Kotiranta H."/>
            <person name="LaButti K.M."/>
            <person name="Lechner B.E."/>
            <person name="Liimatainen K."/>
            <person name="Lipzen A."/>
            <person name="Lukacs Z."/>
            <person name="Mihaltcheva S."/>
            <person name="Morgado L.N."/>
            <person name="Niskanen T."/>
            <person name="Noordeloos M.E."/>
            <person name="Ohm R.A."/>
            <person name="Ortiz-Santana B."/>
            <person name="Ovrebo C."/>
            <person name="Racz N."/>
            <person name="Riley R."/>
            <person name="Savchenko A."/>
            <person name="Shiryaev A."/>
            <person name="Soop K."/>
            <person name="Spirin V."/>
            <person name="Szebenyi C."/>
            <person name="Tomsovsky M."/>
            <person name="Tulloss R.E."/>
            <person name="Uehling J."/>
            <person name="Grigoriev I.V."/>
            <person name="Vagvolgyi C."/>
            <person name="Papp T."/>
            <person name="Martin F.M."/>
            <person name="Miettinen O."/>
            <person name="Hibbett D.S."/>
            <person name="Nagy L.G."/>
        </authorList>
    </citation>
    <scope>NUCLEOTIDE SEQUENCE [LARGE SCALE GENOMIC DNA]</scope>
    <source>
        <strain evidence="1 2">NL-1719</strain>
    </source>
</reference>
<proteinExistence type="predicted"/>